<evidence type="ECO:0000313" key="1">
    <source>
        <dbReference type="EMBL" id="KAI4463947.1"/>
    </source>
</evidence>
<dbReference type="Proteomes" id="UP001056778">
    <property type="component" value="Chromosome 4"/>
</dbReference>
<proteinExistence type="predicted"/>
<keyword evidence="2" id="KW-1185">Reference proteome</keyword>
<comment type="caution">
    <text evidence="1">The sequence shown here is derived from an EMBL/GenBank/DDBJ whole genome shotgun (WGS) entry which is preliminary data.</text>
</comment>
<dbReference type="EMBL" id="CM043018">
    <property type="protein sequence ID" value="KAI4463947.1"/>
    <property type="molecule type" value="Genomic_DNA"/>
</dbReference>
<name>A0ACB9TAX7_HOLOL</name>
<reference evidence="1" key="1">
    <citation type="submission" date="2022-04" db="EMBL/GenBank/DDBJ databases">
        <title>Chromosome-scale genome assembly of Holotrichia oblita Faldermann.</title>
        <authorList>
            <person name="Rongchong L."/>
        </authorList>
    </citation>
    <scope>NUCLEOTIDE SEQUENCE</scope>
    <source>
        <strain evidence="1">81SQS9</strain>
    </source>
</reference>
<evidence type="ECO:0000313" key="2">
    <source>
        <dbReference type="Proteomes" id="UP001056778"/>
    </source>
</evidence>
<protein>
    <submittedName>
        <fullName evidence="1">Homeobox-like domain superfamily</fullName>
    </submittedName>
</protein>
<sequence>MVRTYERTPGARTYRDYSDEIMREAIETVKAGMSKKLTAETFGVERTTLGRRIVGTHLGRPSVLTAQEEAHTARTLGVVANWRFPLTKVDIRNVIEKFLDN</sequence>
<accession>A0ACB9TAX7</accession>
<organism evidence="1 2">
    <name type="scientific">Holotrichia oblita</name>
    <name type="common">Chafer beetle</name>
    <dbReference type="NCBI Taxonomy" id="644536"/>
    <lineage>
        <taxon>Eukaryota</taxon>
        <taxon>Metazoa</taxon>
        <taxon>Ecdysozoa</taxon>
        <taxon>Arthropoda</taxon>
        <taxon>Hexapoda</taxon>
        <taxon>Insecta</taxon>
        <taxon>Pterygota</taxon>
        <taxon>Neoptera</taxon>
        <taxon>Endopterygota</taxon>
        <taxon>Coleoptera</taxon>
        <taxon>Polyphaga</taxon>
        <taxon>Scarabaeiformia</taxon>
        <taxon>Scarabaeidae</taxon>
        <taxon>Melolonthinae</taxon>
        <taxon>Holotrichia</taxon>
    </lineage>
</organism>
<gene>
    <name evidence="1" type="ORF">MML48_4g00016587</name>
</gene>